<dbReference type="OrthoDB" id="691424at2759"/>
<accession>A0A834GPX5</accession>
<feature type="region of interest" description="Disordered" evidence="1">
    <location>
        <begin position="1"/>
        <end position="21"/>
    </location>
</feature>
<evidence type="ECO:0000256" key="1">
    <source>
        <dbReference type="SAM" id="MobiDB-lite"/>
    </source>
</evidence>
<keyword evidence="3" id="KW-1185">Reference proteome</keyword>
<dbReference type="InterPro" id="IPR006502">
    <property type="entry name" value="PDDEXK-like"/>
</dbReference>
<proteinExistence type="predicted"/>
<evidence type="ECO:0000313" key="2">
    <source>
        <dbReference type="EMBL" id="KAF7139869.1"/>
    </source>
</evidence>
<dbReference type="NCBIfam" id="TIGR01615">
    <property type="entry name" value="A_thal_3542"/>
    <property type="match status" value="1"/>
</dbReference>
<dbReference type="PANTHER" id="PTHR31579:SF58">
    <property type="entry name" value="PLANT-SPECIFIC DOMAIN TIGR01615 FAMILY PROTEIN"/>
    <property type="match status" value="1"/>
</dbReference>
<dbReference type="AlphaFoldDB" id="A0A834GPX5"/>
<dbReference type="EMBL" id="WJXA01000006">
    <property type="protein sequence ID" value="KAF7139869.1"/>
    <property type="molecule type" value="Genomic_DNA"/>
</dbReference>
<protein>
    <submittedName>
        <fullName evidence="2">Uncharacterized protein</fullName>
    </submittedName>
</protein>
<organism evidence="2 3">
    <name type="scientific">Rhododendron simsii</name>
    <name type="common">Sims's rhododendron</name>
    <dbReference type="NCBI Taxonomy" id="118357"/>
    <lineage>
        <taxon>Eukaryota</taxon>
        <taxon>Viridiplantae</taxon>
        <taxon>Streptophyta</taxon>
        <taxon>Embryophyta</taxon>
        <taxon>Tracheophyta</taxon>
        <taxon>Spermatophyta</taxon>
        <taxon>Magnoliopsida</taxon>
        <taxon>eudicotyledons</taxon>
        <taxon>Gunneridae</taxon>
        <taxon>Pentapetalae</taxon>
        <taxon>asterids</taxon>
        <taxon>Ericales</taxon>
        <taxon>Ericaceae</taxon>
        <taxon>Ericoideae</taxon>
        <taxon>Rhodoreae</taxon>
        <taxon>Rhododendron</taxon>
    </lineage>
</organism>
<gene>
    <name evidence="2" type="ORF">RHSIM_Rhsim06G0141300</name>
</gene>
<sequence>MAGATVKNPIQRRNSNEIGKCSGRPKSMAVLIFGFLEEWEESSESLCNSGESSDYGGINDMDVDDDELVDEGNVNNIAEVDKAFWESNEQNLKATMCKSSSIETKIRHATKEALRELRLAGNECGCRRPVAADGCRNCLQRGISDRLRLAGYNCGICKSKWRSSPDIPSGEHTYLEVTDNSNPKKGEVKVVIELNFRAEFEIARANEDYNRLISKLPELFVGKAERLKAVIKILCSGTKKCMKDRKMHMGPWRKHKYVQAKWFGTCERLTLPATQPVGITGQQPKPRASMLTFDLGETLPVLHCTAVN</sequence>
<dbReference type="PANTHER" id="PTHR31579">
    <property type="entry name" value="OS03G0796600 PROTEIN"/>
    <property type="match status" value="1"/>
</dbReference>
<reference evidence="2" key="1">
    <citation type="submission" date="2019-11" db="EMBL/GenBank/DDBJ databases">
        <authorList>
            <person name="Liu Y."/>
            <person name="Hou J."/>
            <person name="Li T.-Q."/>
            <person name="Guan C.-H."/>
            <person name="Wu X."/>
            <person name="Wu H.-Z."/>
            <person name="Ling F."/>
            <person name="Zhang R."/>
            <person name="Shi X.-G."/>
            <person name="Ren J.-P."/>
            <person name="Chen E.-F."/>
            <person name="Sun J.-M."/>
        </authorList>
    </citation>
    <scope>NUCLEOTIDE SEQUENCE</scope>
    <source>
        <strain evidence="2">Adult_tree_wgs_1</strain>
        <tissue evidence="2">Leaves</tissue>
    </source>
</reference>
<evidence type="ECO:0000313" key="3">
    <source>
        <dbReference type="Proteomes" id="UP000626092"/>
    </source>
</evidence>
<comment type="caution">
    <text evidence="2">The sequence shown here is derived from an EMBL/GenBank/DDBJ whole genome shotgun (WGS) entry which is preliminary data.</text>
</comment>
<dbReference type="Proteomes" id="UP000626092">
    <property type="component" value="Unassembled WGS sequence"/>
</dbReference>
<dbReference type="Pfam" id="PF04720">
    <property type="entry name" value="PDDEXK_6"/>
    <property type="match status" value="1"/>
</dbReference>
<name>A0A834GPX5_RHOSS</name>